<dbReference type="GO" id="GO:0016491">
    <property type="term" value="F:oxidoreductase activity"/>
    <property type="evidence" value="ECO:0007669"/>
    <property type="project" value="InterPro"/>
</dbReference>
<name>A0A8K0X267_9PEZI</name>
<comment type="caution">
    <text evidence="2">The sequence shown here is derived from an EMBL/GenBank/DDBJ whole genome shotgun (WGS) entry which is preliminary data.</text>
</comment>
<dbReference type="Gene3D" id="3.90.180.10">
    <property type="entry name" value="Medium-chain alcohol dehydrogenases, catalytic domain"/>
    <property type="match status" value="1"/>
</dbReference>
<gene>
    <name evidence="2" type="ORF">B0T11DRAFT_357651</name>
</gene>
<sequence length="350" mass="37276">MSYRAWQISKPGNITSGNLSIATLPRPSDADLGKTDVLVEVIAASVNPNDYQVAEMTSAAANLVKYPRHPGYDYSGRVVAIGRGVSDIRPGDLVFGRTDPVKLGGLAEFVIAPIDGLALLPEGFSAQLAGACGNAALTAYQSIKPFVHSGDKIFLNGGAGGVGTFAIQMAKALGCHVTVSCSTEKIQLVRSLGADDVIDYRVSDVMDELLRRGKVFNLIVDLVVGSPENLFLRCKDLLLDKPKGHYVSVGSGMNMGAAAGMLVGLFLPRFLGGSKHKHETHQTRNSREDLAHIAEWLASGAVKVVVDSVYEFEDVPKAFARLKTHRTAGKIVINVQKGQGEVEGGYKGKE</sequence>
<dbReference type="Proteomes" id="UP000813385">
    <property type="component" value="Unassembled WGS sequence"/>
</dbReference>
<dbReference type="CDD" id="cd08267">
    <property type="entry name" value="MDR1"/>
    <property type="match status" value="1"/>
</dbReference>
<evidence type="ECO:0000259" key="1">
    <source>
        <dbReference type="SMART" id="SM00829"/>
    </source>
</evidence>
<dbReference type="InterPro" id="IPR013154">
    <property type="entry name" value="ADH-like_N"/>
</dbReference>
<evidence type="ECO:0000313" key="3">
    <source>
        <dbReference type="Proteomes" id="UP000813385"/>
    </source>
</evidence>
<dbReference type="GO" id="GO:0005739">
    <property type="term" value="C:mitochondrion"/>
    <property type="evidence" value="ECO:0007669"/>
    <property type="project" value="TreeGrafter"/>
</dbReference>
<dbReference type="Pfam" id="PF13602">
    <property type="entry name" value="ADH_zinc_N_2"/>
    <property type="match status" value="1"/>
</dbReference>
<dbReference type="InterPro" id="IPR020843">
    <property type="entry name" value="ER"/>
</dbReference>
<dbReference type="PANTHER" id="PTHR11695">
    <property type="entry name" value="ALCOHOL DEHYDROGENASE RELATED"/>
    <property type="match status" value="1"/>
</dbReference>
<dbReference type="OrthoDB" id="201656at2759"/>
<dbReference type="SUPFAM" id="SSF51735">
    <property type="entry name" value="NAD(P)-binding Rossmann-fold domains"/>
    <property type="match status" value="1"/>
</dbReference>
<dbReference type="SUPFAM" id="SSF50129">
    <property type="entry name" value="GroES-like"/>
    <property type="match status" value="1"/>
</dbReference>
<dbReference type="EMBL" id="JAGPXD010000005">
    <property type="protein sequence ID" value="KAH7354308.1"/>
    <property type="molecule type" value="Genomic_DNA"/>
</dbReference>
<dbReference type="PANTHER" id="PTHR11695:SF294">
    <property type="entry name" value="RETICULON-4-INTERACTING PROTEIN 1, MITOCHONDRIAL"/>
    <property type="match status" value="1"/>
</dbReference>
<dbReference type="Gene3D" id="3.40.50.720">
    <property type="entry name" value="NAD(P)-binding Rossmann-like Domain"/>
    <property type="match status" value="1"/>
</dbReference>
<dbReference type="InterPro" id="IPR050700">
    <property type="entry name" value="YIM1/Zinc_Alcohol_DH_Fams"/>
</dbReference>
<dbReference type="SMART" id="SM00829">
    <property type="entry name" value="PKS_ER"/>
    <property type="match status" value="1"/>
</dbReference>
<keyword evidence="3" id="KW-1185">Reference proteome</keyword>
<reference evidence="2" key="1">
    <citation type="journal article" date="2021" name="Nat. Commun.">
        <title>Genetic determinants of endophytism in the Arabidopsis root mycobiome.</title>
        <authorList>
            <person name="Mesny F."/>
            <person name="Miyauchi S."/>
            <person name="Thiergart T."/>
            <person name="Pickel B."/>
            <person name="Atanasova L."/>
            <person name="Karlsson M."/>
            <person name="Huettel B."/>
            <person name="Barry K.W."/>
            <person name="Haridas S."/>
            <person name="Chen C."/>
            <person name="Bauer D."/>
            <person name="Andreopoulos W."/>
            <person name="Pangilinan J."/>
            <person name="LaButti K."/>
            <person name="Riley R."/>
            <person name="Lipzen A."/>
            <person name="Clum A."/>
            <person name="Drula E."/>
            <person name="Henrissat B."/>
            <person name="Kohler A."/>
            <person name="Grigoriev I.V."/>
            <person name="Martin F.M."/>
            <person name="Hacquard S."/>
        </authorList>
    </citation>
    <scope>NUCLEOTIDE SEQUENCE</scope>
    <source>
        <strain evidence="2">MPI-CAGE-AT-0016</strain>
    </source>
</reference>
<proteinExistence type="predicted"/>
<dbReference type="InterPro" id="IPR011032">
    <property type="entry name" value="GroES-like_sf"/>
</dbReference>
<protein>
    <submittedName>
        <fullName evidence="2">Chaperonin 10-like protein</fullName>
    </submittedName>
</protein>
<accession>A0A8K0X267</accession>
<evidence type="ECO:0000313" key="2">
    <source>
        <dbReference type="EMBL" id="KAH7354308.1"/>
    </source>
</evidence>
<feature type="domain" description="Enoyl reductase (ER)" evidence="1">
    <location>
        <begin position="17"/>
        <end position="333"/>
    </location>
</feature>
<dbReference type="InterPro" id="IPR036291">
    <property type="entry name" value="NAD(P)-bd_dom_sf"/>
</dbReference>
<organism evidence="2 3">
    <name type="scientific">Plectosphaerella cucumerina</name>
    <dbReference type="NCBI Taxonomy" id="40658"/>
    <lineage>
        <taxon>Eukaryota</taxon>
        <taxon>Fungi</taxon>
        <taxon>Dikarya</taxon>
        <taxon>Ascomycota</taxon>
        <taxon>Pezizomycotina</taxon>
        <taxon>Sordariomycetes</taxon>
        <taxon>Hypocreomycetidae</taxon>
        <taxon>Glomerellales</taxon>
        <taxon>Plectosphaerellaceae</taxon>
        <taxon>Plectosphaerella</taxon>
    </lineage>
</organism>
<dbReference type="Pfam" id="PF08240">
    <property type="entry name" value="ADH_N"/>
    <property type="match status" value="1"/>
</dbReference>
<dbReference type="AlphaFoldDB" id="A0A8K0X267"/>